<name>A0A3A4R4D7_9BACT</name>
<dbReference type="AlphaFoldDB" id="A0A3A4R4D7"/>
<organism evidence="1 2">
    <name type="scientific">Candidatus Auribacter fodinae</name>
    <dbReference type="NCBI Taxonomy" id="2093366"/>
    <lineage>
        <taxon>Bacteria</taxon>
        <taxon>Pseudomonadati</taxon>
        <taxon>Candidatus Auribacterota</taxon>
        <taxon>Candidatus Auribacteria</taxon>
        <taxon>Candidatus Auribacterales</taxon>
        <taxon>Candidatus Auribacteraceae</taxon>
        <taxon>Candidatus Auribacter</taxon>
    </lineage>
</organism>
<dbReference type="EMBL" id="QZJZ01000041">
    <property type="protein sequence ID" value="RJP59822.1"/>
    <property type="molecule type" value="Genomic_DNA"/>
</dbReference>
<proteinExistence type="predicted"/>
<gene>
    <name evidence="1" type="ORF">C4541_05405</name>
</gene>
<accession>A0A3A4R4D7</accession>
<protein>
    <submittedName>
        <fullName evidence="1">Uncharacterized protein</fullName>
    </submittedName>
</protein>
<dbReference type="Proteomes" id="UP000266426">
    <property type="component" value="Unassembled WGS sequence"/>
</dbReference>
<evidence type="ECO:0000313" key="2">
    <source>
        <dbReference type="Proteomes" id="UP000266426"/>
    </source>
</evidence>
<evidence type="ECO:0000313" key="1">
    <source>
        <dbReference type="EMBL" id="RJP59822.1"/>
    </source>
</evidence>
<sequence>MDYIVTSHLNPHLSGVAKFNRILAQRMNIPCISFDEVFNLHDVTMLLSIKLKDGIPFDHEKLMSMVNYMVDNNICYDLFFHTYDRLPVEDALIQHCRSVFCGNDEIKEAVGDVGKPVLSAWCPPLVNQEGHITESMINIFSFGMAHKIQVRHYKVLRDILEKFRLPYSFWVSTAFHEKASFGDFSSISHEMTTIFGSKIQFLGFLSDDAVNYFLDKTHIFTAFFQSGVRANNTSVFAAMQRGCAVLTNLDRYSPKWLAHGTNILDINQLQREDLELDVLRNIGAYAKRDADIHSTWHGLESLLKSPGCASETCSEGKRV</sequence>
<reference evidence="1 2" key="1">
    <citation type="journal article" date="2017" name="ISME J.">
        <title>Energy and carbon metabolisms in a deep terrestrial subsurface fluid microbial community.</title>
        <authorList>
            <person name="Momper L."/>
            <person name="Jungbluth S.P."/>
            <person name="Lee M.D."/>
            <person name="Amend J.P."/>
        </authorList>
    </citation>
    <scope>NUCLEOTIDE SEQUENCE [LARGE SCALE GENOMIC DNA]</scope>
    <source>
        <strain evidence="1">SURF_26</strain>
    </source>
</reference>
<comment type="caution">
    <text evidence="1">The sequence shown here is derived from an EMBL/GenBank/DDBJ whole genome shotgun (WGS) entry which is preliminary data.</text>
</comment>